<dbReference type="Gene3D" id="3.10.310.10">
    <property type="entry name" value="Diaminopimelate Epimerase, Chain A, domain 1"/>
    <property type="match status" value="2"/>
</dbReference>
<evidence type="ECO:0000313" key="3">
    <source>
        <dbReference type="Proteomes" id="UP001596045"/>
    </source>
</evidence>
<name>A0ABW0M9J2_9BURK</name>
<comment type="similarity">
    <text evidence="1">Belongs to the PhzF family.</text>
</comment>
<dbReference type="PANTHER" id="PTHR13774:SF32">
    <property type="entry name" value="ANTISENSE-ENHANCING SEQUENCE 1"/>
    <property type="match status" value="1"/>
</dbReference>
<dbReference type="RefSeq" id="WP_378997675.1">
    <property type="nucleotide sequence ID" value="NZ_JBHSMT010000014.1"/>
</dbReference>
<dbReference type="Pfam" id="PF02567">
    <property type="entry name" value="PhzC-PhzF"/>
    <property type="match status" value="1"/>
</dbReference>
<keyword evidence="3" id="KW-1185">Reference proteome</keyword>
<reference evidence="3" key="1">
    <citation type="journal article" date="2019" name="Int. J. Syst. Evol. Microbiol.">
        <title>The Global Catalogue of Microorganisms (GCM) 10K type strain sequencing project: providing services to taxonomists for standard genome sequencing and annotation.</title>
        <authorList>
            <consortium name="The Broad Institute Genomics Platform"/>
            <consortium name="The Broad Institute Genome Sequencing Center for Infectious Disease"/>
            <person name="Wu L."/>
            <person name="Ma J."/>
        </authorList>
    </citation>
    <scope>NUCLEOTIDE SEQUENCE [LARGE SCALE GENOMIC DNA]</scope>
    <source>
        <strain evidence="3">JCM 17066</strain>
    </source>
</reference>
<dbReference type="PIRSF" id="PIRSF016184">
    <property type="entry name" value="PhzC_PhzF"/>
    <property type="match status" value="1"/>
</dbReference>
<gene>
    <name evidence="2" type="ORF">ACFPM8_11455</name>
</gene>
<comment type="caution">
    <text evidence="2">The sequence shown here is derived from an EMBL/GenBank/DDBJ whole genome shotgun (WGS) entry which is preliminary data.</text>
</comment>
<evidence type="ECO:0000313" key="2">
    <source>
        <dbReference type="EMBL" id="MFC5474573.1"/>
    </source>
</evidence>
<dbReference type="Proteomes" id="UP001596045">
    <property type="component" value="Unassembled WGS sequence"/>
</dbReference>
<dbReference type="NCBIfam" id="TIGR00654">
    <property type="entry name" value="PhzF_family"/>
    <property type="match status" value="1"/>
</dbReference>
<dbReference type="EMBL" id="JBHSMT010000014">
    <property type="protein sequence ID" value="MFC5474573.1"/>
    <property type="molecule type" value="Genomic_DNA"/>
</dbReference>
<proteinExistence type="inferred from homology"/>
<accession>A0ABW0M9J2</accession>
<protein>
    <submittedName>
        <fullName evidence="2">PhzF family phenazine biosynthesis protein</fullName>
    </submittedName>
</protein>
<dbReference type="PANTHER" id="PTHR13774">
    <property type="entry name" value="PHENAZINE BIOSYNTHESIS PROTEIN"/>
    <property type="match status" value="1"/>
</dbReference>
<dbReference type="InterPro" id="IPR003719">
    <property type="entry name" value="Phenazine_PhzF-like"/>
</dbReference>
<evidence type="ECO:0000256" key="1">
    <source>
        <dbReference type="ARBA" id="ARBA00008270"/>
    </source>
</evidence>
<sequence length="293" mass="31492">MPRYQYRILNVFAETTFGGNPLCVFEDARGMSDDTMQALARQFNLSETTFVLPSEIADARVRIFTPGFEMRFAGHPTLGSAHVVRELRKTGDSVKLEFKAGVVAASADGNVWTFTAPASANQAATPSFTRSSGLPNAFIAGMLGLKEDDLLSDPLWVDTGSDQLLVPLNSADAVRRAAPASDQLGHWPVSSLGRKTVYVFAFVNDGEEQRVLARYFFAMQGGAIGEDPGTGSACANLGGWLLETGRAIPAHIQVSQGEAVARPCRLLLTVTENREIQVGGRVIELGRGSVDIE</sequence>
<dbReference type="SUPFAM" id="SSF54506">
    <property type="entry name" value="Diaminopimelate epimerase-like"/>
    <property type="match status" value="1"/>
</dbReference>
<organism evidence="2 3">
    <name type="scientific">Paraherbaspirillum soli</name>
    <dbReference type="NCBI Taxonomy" id="631222"/>
    <lineage>
        <taxon>Bacteria</taxon>
        <taxon>Pseudomonadati</taxon>
        <taxon>Pseudomonadota</taxon>
        <taxon>Betaproteobacteria</taxon>
        <taxon>Burkholderiales</taxon>
        <taxon>Oxalobacteraceae</taxon>
        <taxon>Paraherbaspirillum</taxon>
    </lineage>
</organism>